<evidence type="ECO:0000259" key="9">
    <source>
        <dbReference type="SMART" id="SM00965"/>
    </source>
</evidence>
<evidence type="ECO:0000256" key="6">
    <source>
        <dbReference type="ARBA" id="ARBA00023237"/>
    </source>
</evidence>
<dbReference type="InterPro" id="IPR036942">
    <property type="entry name" value="Beta-barrel_TonB_sf"/>
</dbReference>
<evidence type="ECO:0000256" key="8">
    <source>
        <dbReference type="SAM" id="SignalP"/>
    </source>
</evidence>
<dbReference type="NCBIfam" id="TIGR04056">
    <property type="entry name" value="OMP_RagA_SusC"/>
    <property type="match status" value="1"/>
</dbReference>
<evidence type="ECO:0000313" key="12">
    <source>
        <dbReference type="EMBL" id="RHM44007.1"/>
    </source>
</evidence>
<organism evidence="11 14">
    <name type="scientific">Butyricimonas virosa</name>
    <dbReference type="NCBI Taxonomy" id="544645"/>
    <lineage>
        <taxon>Bacteria</taxon>
        <taxon>Pseudomonadati</taxon>
        <taxon>Bacteroidota</taxon>
        <taxon>Bacteroidia</taxon>
        <taxon>Bacteroidales</taxon>
        <taxon>Odoribacteraceae</taxon>
        <taxon>Butyricimonas</taxon>
    </lineage>
</organism>
<evidence type="ECO:0000313" key="14">
    <source>
        <dbReference type="Proteomes" id="UP000286063"/>
    </source>
</evidence>
<comment type="subcellular location">
    <subcellularLocation>
        <location evidence="1 7">Cell outer membrane</location>
        <topology evidence="1 7">Multi-pass membrane protein</topology>
    </subcellularLocation>
</comment>
<dbReference type="InterPro" id="IPR012910">
    <property type="entry name" value="Plug_dom"/>
</dbReference>
<dbReference type="Gene3D" id="2.170.130.10">
    <property type="entry name" value="TonB-dependent receptor, plug domain"/>
    <property type="match status" value="1"/>
</dbReference>
<reference evidence="10 15" key="2">
    <citation type="submission" date="2021-02" db="EMBL/GenBank/DDBJ databases">
        <title>FDA dAtabase for Regulatory Grade micrObial Sequences (FDA-ARGOS): Supporting development and validation of Infectious Disease Dx tests.</title>
        <authorList>
            <person name="Carlson P."/>
            <person name="Fischbach M."/>
            <person name="Hastie J."/>
            <person name="Bilen M."/>
            <person name="Cheng A."/>
            <person name="Tallon L."/>
            <person name="Sadzewicz L."/>
            <person name="Zhao X."/>
            <person name="Boylan J."/>
            <person name="Ott S."/>
            <person name="Bowen H."/>
            <person name="Vavikolanu K."/>
            <person name="Mehta A."/>
            <person name="Aluvathingal J."/>
            <person name="Nadendla S."/>
            <person name="Yan Y."/>
            <person name="Sichtig H."/>
        </authorList>
    </citation>
    <scope>NUCLEOTIDE SEQUENCE [LARGE SCALE GENOMIC DNA]</scope>
    <source>
        <strain evidence="10 15">FDAARGOS_1229</strain>
    </source>
</reference>
<dbReference type="InterPro" id="IPR023997">
    <property type="entry name" value="TonB-dep_OMP_SusC/RagA_CS"/>
</dbReference>
<evidence type="ECO:0000313" key="10">
    <source>
        <dbReference type="EMBL" id="QRO49532.1"/>
    </source>
</evidence>
<protein>
    <submittedName>
        <fullName evidence="11">SusC/RagA family TonB-linked outer membrane protein</fullName>
    </submittedName>
</protein>
<dbReference type="OrthoDB" id="668629at2"/>
<dbReference type="Gene3D" id="2.40.170.20">
    <property type="entry name" value="TonB-dependent receptor, beta-barrel domain"/>
    <property type="match status" value="1"/>
</dbReference>
<evidence type="ECO:0000256" key="5">
    <source>
        <dbReference type="ARBA" id="ARBA00023136"/>
    </source>
</evidence>
<feature type="chain" id="PRO_5044602395" evidence="8">
    <location>
        <begin position="43"/>
        <end position="1119"/>
    </location>
</feature>
<dbReference type="EMBL" id="QRPV01000007">
    <property type="protein sequence ID" value="RHM44007.1"/>
    <property type="molecule type" value="Genomic_DNA"/>
</dbReference>
<reference evidence="13 14" key="1">
    <citation type="submission" date="2018-08" db="EMBL/GenBank/DDBJ databases">
        <title>A genome reference for cultivated species of the human gut microbiota.</title>
        <authorList>
            <person name="Zou Y."/>
            <person name="Xue W."/>
            <person name="Luo G."/>
        </authorList>
    </citation>
    <scope>NUCLEOTIDE SEQUENCE [LARGE SCALE GENOMIC DNA]</scope>
    <source>
        <strain evidence="12 13">AF34-33</strain>
        <strain evidence="11 14">OF02-7</strain>
    </source>
</reference>
<dbReference type="Proteomes" id="UP000286038">
    <property type="component" value="Unassembled WGS sequence"/>
</dbReference>
<keyword evidence="6 7" id="KW-0998">Cell outer membrane</keyword>
<dbReference type="SUPFAM" id="SSF56935">
    <property type="entry name" value="Porins"/>
    <property type="match status" value="1"/>
</dbReference>
<evidence type="ECO:0000256" key="2">
    <source>
        <dbReference type="ARBA" id="ARBA00022448"/>
    </source>
</evidence>
<accession>A0A413IPQ6</accession>
<sequence length="1119" mass="126962">MKKNKTSFVFPDFFKRENSNLLCRRWLLAIVMCLGFSFGAFAQQQKVSIHVKDVDVSVVFRQIKEQTKLNFVYDPDQLASMSSITMDVKNVSVDSVLSKLFTGTSFEYRFEMGAILIKRKEKQEQNVEMVTLTGSVKDKDGSSLPGVTVVLKGLSLGTVTDVDGNYKISLPVQEGITLVFSFVGMVTQEIKVTDQRVINVVLEEDVEKLKEVVVTGIFNRAKESYTGAVTTITEKELKKFGNRSIITNIRNIDPSFNILTDNFNGSDPNSTPQIQMRGTSSLPQNVDNLKNNVRTNLNQPLFIMDGFEISLERVLDMNPDRVETITLLKDASATALYGSRGANGVVVITTKKPVMGKLRVTYRGGLNMEIPDLTDYDVLNAREKLQLEYDAGVYTLEKSSYYDANEQMSLDEIYNKKLADVERGVDTYWLSKPLRIGCGQRHDITVDGGDQAFRYAVNVAVNDVKGVMKGSDRLSFDGSLTLSYFGKSISFSNDLTIGLSKSNNSPYGTFDQYVQLNPYYTPYDKEGNLKYYLENNAAPHLHTVMNPLYNAILNSTDKAEYTNIRNNTSLSWRIIDGLRIDLRVGLSKNINTCDKFLPAKHTLFNVTELDRKGSYSYLSGKSLNYDVNLTLNYNKIFAARHMVNIGGNFDLSQQKSFDYTFLVEGFPNEDIDFLATAFSYAKDSKPSGNESLTRRIGITGNMNYMYDQRYALDFSFRMDGSSQFGSDKRFAPFWSVGLAWNVHKEKFFHVNWISMLKLRYSYGVTGSQQFSSYQAMRTYKYYIDDSYANWIGTAMVAIGNDKLEWQETKKSNVGFDLEVFNGILTIKGDYYINTTDNLLSENQLPLSSGFSSYTENIGEVENRGFELMATGRIFNKGSILWTVSGSILRNTNKIVRISEALKKANEELELAAGTNPNFIYREGEAMDAIYVVKSLGIDPSNGRELFLDRFGQKTYTWDARDKINAGIPEKYRGTVSTMFRYKNLMANLSCGYAFGGKLYNNTLIDKVENADVRNYNVDRRVYEGRWISAGQVTQYKDVNNTEMTQMSSRFVQKNNYFECYNINVSYEVASEWLENNLSISRLSITGDFGEPFRFSTVKQERGIYYPYSRKLSFMLSVIF</sequence>
<name>A0A413IPQ6_9BACT</name>
<dbReference type="GO" id="GO:0009279">
    <property type="term" value="C:cell outer membrane"/>
    <property type="evidence" value="ECO:0007669"/>
    <property type="project" value="UniProtKB-SubCell"/>
</dbReference>
<keyword evidence="2 7" id="KW-0813">Transport</keyword>
<dbReference type="InterPro" id="IPR023996">
    <property type="entry name" value="TonB-dep_OMP_SusC/RagA"/>
</dbReference>
<dbReference type="Proteomes" id="UP000654720">
    <property type="component" value="Chromosome"/>
</dbReference>
<dbReference type="AlphaFoldDB" id="A0A413IPQ6"/>
<dbReference type="Gene3D" id="3.55.50.30">
    <property type="match status" value="1"/>
</dbReference>
<feature type="signal peptide" evidence="8">
    <location>
        <begin position="1"/>
        <end position="42"/>
    </location>
</feature>
<evidence type="ECO:0000313" key="13">
    <source>
        <dbReference type="Proteomes" id="UP000286038"/>
    </source>
</evidence>
<dbReference type="SMART" id="SM00965">
    <property type="entry name" value="STN"/>
    <property type="match status" value="1"/>
</dbReference>
<dbReference type="Pfam" id="PF13715">
    <property type="entry name" value="CarbopepD_reg_2"/>
    <property type="match status" value="1"/>
</dbReference>
<dbReference type="GeneID" id="93097774"/>
<dbReference type="InterPro" id="IPR011662">
    <property type="entry name" value="Secretin/TonB_short_N"/>
</dbReference>
<evidence type="ECO:0000256" key="7">
    <source>
        <dbReference type="PROSITE-ProRule" id="PRU01360"/>
    </source>
</evidence>
<evidence type="ECO:0000256" key="4">
    <source>
        <dbReference type="ARBA" id="ARBA00022692"/>
    </source>
</evidence>
<comment type="similarity">
    <text evidence="7">Belongs to the TonB-dependent receptor family.</text>
</comment>
<proteinExistence type="inferred from homology"/>
<keyword evidence="8" id="KW-0732">Signal</keyword>
<evidence type="ECO:0000313" key="11">
    <source>
        <dbReference type="EMBL" id="RGY19049.1"/>
    </source>
</evidence>
<dbReference type="InterPro" id="IPR039426">
    <property type="entry name" value="TonB-dep_rcpt-like"/>
</dbReference>
<dbReference type="Gene3D" id="2.60.40.1120">
    <property type="entry name" value="Carboxypeptidase-like, regulatory domain"/>
    <property type="match status" value="1"/>
</dbReference>
<evidence type="ECO:0000256" key="1">
    <source>
        <dbReference type="ARBA" id="ARBA00004571"/>
    </source>
</evidence>
<evidence type="ECO:0000313" key="15">
    <source>
        <dbReference type="Proteomes" id="UP000654720"/>
    </source>
</evidence>
<dbReference type="Pfam" id="PF07715">
    <property type="entry name" value="Plug"/>
    <property type="match status" value="1"/>
</dbReference>
<dbReference type="EMBL" id="CP069450">
    <property type="protein sequence ID" value="QRO49532.1"/>
    <property type="molecule type" value="Genomic_DNA"/>
</dbReference>
<feature type="domain" description="Secretin/TonB short N-terminal" evidence="9">
    <location>
        <begin position="69"/>
        <end position="120"/>
    </location>
</feature>
<dbReference type="InterPro" id="IPR008969">
    <property type="entry name" value="CarboxyPept-like_regulatory"/>
</dbReference>
<dbReference type="SUPFAM" id="SSF49464">
    <property type="entry name" value="Carboxypeptidase regulatory domain-like"/>
    <property type="match status" value="1"/>
</dbReference>
<dbReference type="InterPro" id="IPR037066">
    <property type="entry name" value="Plug_dom_sf"/>
</dbReference>
<keyword evidence="4 7" id="KW-0812">Transmembrane</keyword>
<dbReference type="NCBIfam" id="TIGR04057">
    <property type="entry name" value="SusC_RagA_signa"/>
    <property type="match status" value="1"/>
</dbReference>
<keyword evidence="3 7" id="KW-1134">Transmembrane beta strand</keyword>
<dbReference type="Pfam" id="PF07660">
    <property type="entry name" value="STN"/>
    <property type="match status" value="1"/>
</dbReference>
<dbReference type="EMBL" id="QSCR01000008">
    <property type="protein sequence ID" value="RGY19049.1"/>
    <property type="molecule type" value="Genomic_DNA"/>
</dbReference>
<keyword evidence="15" id="KW-1185">Reference proteome</keyword>
<evidence type="ECO:0000256" key="3">
    <source>
        <dbReference type="ARBA" id="ARBA00022452"/>
    </source>
</evidence>
<gene>
    <name evidence="12" type="ORF">DWZ68_08230</name>
    <name evidence="11" type="ORF">DXA50_07050</name>
    <name evidence="10" type="ORF">I6J59_16735</name>
</gene>
<dbReference type="Proteomes" id="UP000286063">
    <property type="component" value="Unassembled WGS sequence"/>
</dbReference>
<keyword evidence="5 7" id="KW-0472">Membrane</keyword>
<dbReference type="RefSeq" id="WP_051465653.1">
    <property type="nucleotide sequence ID" value="NZ_CABJDM010000007.1"/>
</dbReference>
<dbReference type="PROSITE" id="PS52016">
    <property type="entry name" value="TONB_DEPENDENT_REC_3"/>
    <property type="match status" value="1"/>
</dbReference>